<keyword evidence="1" id="KW-1133">Transmembrane helix</keyword>
<dbReference type="EMBL" id="CP042476">
    <property type="protein sequence ID" value="QED37927.1"/>
    <property type="molecule type" value="Genomic_DNA"/>
</dbReference>
<keyword evidence="1" id="KW-0472">Membrane</keyword>
<dbReference type="RefSeq" id="WP_146834019.1">
    <property type="nucleotide sequence ID" value="NZ_CP042476.1"/>
</dbReference>
<keyword evidence="3" id="KW-1185">Reference proteome</keyword>
<sequence>MDKANLLYIMFFINILVMIYTFMNIAKQEDLRGYKKTALIYTTILFPVLGLVCLKIPVGKR</sequence>
<evidence type="ECO:0000256" key="1">
    <source>
        <dbReference type="SAM" id="Phobius"/>
    </source>
</evidence>
<evidence type="ECO:0000313" key="3">
    <source>
        <dbReference type="Proteomes" id="UP000321954"/>
    </source>
</evidence>
<feature type="transmembrane region" description="Helical" evidence="1">
    <location>
        <begin position="38"/>
        <end position="58"/>
    </location>
</feature>
<evidence type="ECO:0000313" key="2">
    <source>
        <dbReference type="EMBL" id="QED37927.1"/>
    </source>
</evidence>
<reference evidence="2 3" key="1">
    <citation type="submission" date="2019-08" db="EMBL/GenBank/DDBJ databases">
        <title>Antarcticibacterium arcticum sp. nov., a bacterium isolated from marine sediment of the Canadian Beaufort Sea.</title>
        <authorList>
            <person name="Lee Y.M."/>
            <person name="Baek K."/>
            <person name="Lee D.-H."/>
            <person name="Shin S.C."/>
            <person name="Jin Y.K."/>
            <person name="Park Y."/>
        </authorList>
    </citation>
    <scope>NUCLEOTIDE SEQUENCE [LARGE SCALE GENOMIC DNA]</scope>
    <source>
        <strain evidence="2 3">PAMC 28998</strain>
    </source>
</reference>
<gene>
    <name evidence="2" type="ORF">FK178_09400</name>
</gene>
<proteinExistence type="predicted"/>
<dbReference type="KEGG" id="anp:FK178_09400"/>
<organism evidence="2 3">
    <name type="scientific">Antarcticibacterium arcticum</name>
    <dbReference type="NCBI Taxonomy" id="2585771"/>
    <lineage>
        <taxon>Bacteria</taxon>
        <taxon>Pseudomonadati</taxon>
        <taxon>Bacteroidota</taxon>
        <taxon>Flavobacteriia</taxon>
        <taxon>Flavobacteriales</taxon>
        <taxon>Flavobacteriaceae</taxon>
        <taxon>Antarcticibacterium</taxon>
    </lineage>
</organism>
<protein>
    <submittedName>
        <fullName evidence="2">Uncharacterized protein</fullName>
    </submittedName>
</protein>
<dbReference type="OrthoDB" id="9882702at2"/>
<accession>A0A5B8YM92</accession>
<dbReference type="AlphaFoldDB" id="A0A5B8YM92"/>
<keyword evidence="1" id="KW-0812">Transmembrane</keyword>
<name>A0A5B8YM92_9FLAO</name>
<feature type="transmembrane region" description="Helical" evidence="1">
    <location>
        <begin position="6"/>
        <end position="26"/>
    </location>
</feature>
<dbReference type="Proteomes" id="UP000321954">
    <property type="component" value="Chromosome"/>
</dbReference>